<proteinExistence type="predicted"/>
<dbReference type="Proteomes" id="UP001230145">
    <property type="component" value="Unassembled WGS sequence"/>
</dbReference>
<comment type="caution">
    <text evidence="2">The sequence shown here is derived from an EMBL/GenBank/DDBJ whole genome shotgun (WGS) entry which is preliminary data.</text>
</comment>
<reference evidence="2 3" key="1">
    <citation type="submission" date="2023-07" db="EMBL/GenBank/DDBJ databases">
        <title>Sequencing the genomes of 1000 actinobacteria strains.</title>
        <authorList>
            <person name="Klenk H.-P."/>
        </authorList>
    </citation>
    <scope>NUCLEOTIDE SEQUENCE [LARGE SCALE GENOMIC DNA]</scope>
    <source>
        <strain evidence="2 3">DSM 19515</strain>
    </source>
</reference>
<gene>
    <name evidence="2" type="ORF">J2S45_001738</name>
</gene>
<organism evidence="2 3">
    <name type="scientific">Trueperella abortisuis</name>
    <dbReference type="NCBI Taxonomy" id="445930"/>
    <lineage>
        <taxon>Bacteria</taxon>
        <taxon>Bacillati</taxon>
        <taxon>Actinomycetota</taxon>
        <taxon>Actinomycetes</taxon>
        <taxon>Actinomycetales</taxon>
        <taxon>Actinomycetaceae</taxon>
        <taxon>Trueperella</taxon>
    </lineage>
</organism>
<accession>A0ABT9PK08</accession>
<dbReference type="Pfam" id="PF13472">
    <property type="entry name" value="Lipase_GDSL_2"/>
    <property type="match status" value="1"/>
</dbReference>
<feature type="domain" description="SGNH hydrolase-type esterase" evidence="1">
    <location>
        <begin position="7"/>
        <end position="173"/>
    </location>
</feature>
<protein>
    <submittedName>
        <fullName evidence="2">Lysophospholipase L1-like esterase</fullName>
    </submittedName>
</protein>
<dbReference type="EMBL" id="JAUSQL010000001">
    <property type="protein sequence ID" value="MDP9833059.1"/>
    <property type="molecule type" value="Genomic_DNA"/>
</dbReference>
<evidence type="ECO:0000313" key="2">
    <source>
        <dbReference type="EMBL" id="MDP9833059.1"/>
    </source>
</evidence>
<dbReference type="Gene3D" id="3.40.50.1110">
    <property type="entry name" value="SGNH hydrolase"/>
    <property type="match status" value="1"/>
</dbReference>
<evidence type="ECO:0000259" key="1">
    <source>
        <dbReference type="Pfam" id="PF13472"/>
    </source>
</evidence>
<keyword evidence="3" id="KW-1185">Reference proteome</keyword>
<name>A0ABT9PK08_9ACTO</name>
<dbReference type="InterPro" id="IPR036514">
    <property type="entry name" value="SGNH_hydro_sf"/>
</dbReference>
<dbReference type="InterPro" id="IPR013830">
    <property type="entry name" value="SGNH_hydro"/>
</dbReference>
<dbReference type="SUPFAM" id="SSF52266">
    <property type="entry name" value="SGNH hydrolase"/>
    <property type="match status" value="1"/>
</dbReference>
<evidence type="ECO:0000313" key="3">
    <source>
        <dbReference type="Proteomes" id="UP001230145"/>
    </source>
</evidence>
<sequence>MSIRVFFVGDELVAGYGDARALGWVGRTIARSPNDPPIMPITLAYPGETTDRLVTRWEGEVLPRLEREADNRLVVGLGSHDLSVTSTSRSRLYLANMLDTAVRKGLSPFVVGPPPRLDVTARDQAELTRAFSEVCERRQIPFVDTYNPLRDHEQWLTDMATSADSYCPRQAGYGLMTWLVLHKGWHRWLGIEPPTSPQM</sequence>